<sequence>MRPNAYRWLGAACLLFASLSQAAPCDPSVPEPTWTQLTAPAVALRYRFLPDTVAVSQPLGIEVIACPRQGAVAPDNVRVDARMPAHGHGMNYRPKTTQLAAGHYRFDGLLLHMPGQWQLIFDVTQAGQRTRLTAELELKP</sequence>
<dbReference type="HOGENOM" id="CLU_130308_0_0_7"/>
<evidence type="ECO:0000313" key="3">
    <source>
        <dbReference type="Proteomes" id="UP000019140"/>
    </source>
</evidence>
<proteinExistence type="predicted"/>
<dbReference type="EMBL" id="AZHX01000596">
    <property type="protein sequence ID" value="ETX06809.1"/>
    <property type="molecule type" value="Genomic_DNA"/>
</dbReference>
<accession>W4M8Z6</accession>
<evidence type="ECO:0000256" key="1">
    <source>
        <dbReference type="SAM" id="SignalP"/>
    </source>
</evidence>
<gene>
    <name evidence="2" type="ORF">ETSY2_14900</name>
</gene>
<feature type="chain" id="PRO_5004846343" description="YtkA-like domain-containing protein" evidence="1">
    <location>
        <begin position="23"/>
        <end position="140"/>
    </location>
</feature>
<name>W4M8Z6_9BACT</name>
<comment type="caution">
    <text evidence="2">The sequence shown here is derived from an EMBL/GenBank/DDBJ whole genome shotgun (WGS) entry which is preliminary data.</text>
</comment>
<keyword evidence="3" id="KW-1185">Reference proteome</keyword>
<feature type="signal peptide" evidence="1">
    <location>
        <begin position="1"/>
        <end position="22"/>
    </location>
</feature>
<keyword evidence="1" id="KW-0732">Signal</keyword>
<evidence type="ECO:0000313" key="2">
    <source>
        <dbReference type="EMBL" id="ETX06809.1"/>
    </source>
</evidence>
<organism evidence="2 3">
    <name type="scientific">Candidatus Entotheonella gemina</name>
    <dbReference type="NCBI Taxonomy" id="1429439"/>
    <lineage>
        <taxon>Bacteria</taxon>
        <taxon>Pseudomonadati</taxon>
        <taxon>Nitrospinota/Tectimicrobiota group</taxon>
        <taxon>Candidatus Tectimicrobiota</taxon>
        <taxon>Candidatus Entotheonellia</taxon>
        <taxon>Candidatus Entotheonellales</taxon>
        <taxon>Candidatus Entotheonellaceae</taxon>
        <taxon>Candidatus Entotheonella</taxon>
    </lineage>
</organism>
<evidence type="ECO:0008006" key="4">
    <source>
        <dbReference type="Google" id="ProtNLM"/>
    </source>
</evidence>
<dbReference type="AlphaFoldDB" id="W4M8Z6"/>
<dbReference type="Proteomes" id="UP000019140">
    <property type="component" value="Unassembled WGS sequence"/>
</dbReference>
<protein>
    <recommendedName>
        <fullName evidence="4">YtkA-like domain-containing protein</fullName>
    </recommendedName>
</protein>
<reference evidence="2 3" key="1">
    <citation type="journal article" date="2014" name="Nature">
        <title>An environmental bacterial taxon with a large and distinct metabolic repertoire.</title>
        <authorList>
            <person name="Wilson M.C."/>
            <person name="Mori T."/>
            <person name="Ruckert C."/>
            <person name="Uria A.R."/>
            <person name="Helf M.J."/>
            <person name="Takada K."/>
            <person name="Gernert C."/>
            <person name="Steffens U.A."/>
            <person name="Heycke N."/>
            <person name="Schmitt S."/>
            <person name="Rinke C."/>
            <person name="Helfrich E.J."/>
            <person name="Brachmann A.O."/>
            <person name="Gurgui C."/>
            <person name="Wakimoto T."/>
            <person name="Kracht M."/>
            <person name="Crusemann M."/>
            <person name="Hentschel U."/>
            <person name="Abe I."/>
            <person name="Matsunaga S."/>
            <person name="Kalinowski J."/>
            <person name="Takeyama H."/>
            <person name="Piel J."/>
        </authorList>
    </citation>
    <scope>NUCLEOTIDE SEQUENCE [LARGE SCALE GENOMIC DNA]</scope>
    <source>
        <strain evidence="3">TSY2</strain>
    </source>
</reference>